<dbReference type="EMBL" id="JAULSW010000003">
    <property type="protein sequence ID" value="KAK3387962.1"/>
    <property type="molecule type" value="Genomic_DNA"/>
</dbReference>
<dbReference type="Proteomes" id="UP001285441">
    <property type="component" value="Unassembled WGS sequence"/>
</dbReference>
<reference evidence="2" key="1">
    <citation type="journal article" date="2023" name="Mol. Phylogenet. Evol.">
        <title>Genome-scale phylogeny and comparative genomics of the fungal order Sordariales.</title>
        <authorList>
            <person name="Hensen N."/>
            <person name="Bonometti L."/>
            <person name="Westerberg I."/>
            <person name="Brannstrom I.O."/>
            <person name="Guillou S."/>
            <person name="Cros-Aarteil S."/>
            <person name="Calhoun S."/>
            <person name="Haridas S."/>
            <person name="Kuo A."/>
            <person name="Mondo S."/>
            <person name="Pangilinan J."/>
            <person name="Riley R."/>
            <person name="LaButti K."/>
            <person name="Andreopoulos B."/>
            <person name="Lipzen A."/>
            <person name="Chen C."/>
            <person name="Yan M."/>
            <person name="Daum C."/>
            <person name="Ng V."/>
            <person name="Clum A."/>
            <person name="Steindorff A."/>
            <person name="Ohm R.A."/>
            <person name="Martin F."/>
            <person name="Silar P."/>
            <person name="Natvig D.O."/>
            <person name="Lalanne C."/>
            <person name="Gautier V."/>
            <person name="Ament-Velasquez S.L."/>
            <person name="Kruys A."/>
            <person name="Hutchinson M.I."/>
            <person name="Powell A.J."/>
            <person name="Barry K."/>
            <person name="Miller A.N."/>
            <person name="Grigoriev I.V."/>
            <person name="Debuchy R."/>
            <person name="Gladieux P."/>
            <person name="Hiltunen Thoren M."/>
            <person name="Johannesson H."/>
        </authorList>
    </citation>
    <scope>NUCLEOTIDE SEQUENCE</scope>
    <source>
        <strain evidence="2">CBS 232.78</strain>
    </source>
</reference>
<evidence type="ECO:0000256" key="1">
    <source>
        <dbReference type="SAM" id="SignalP"/>
    </source>
</evidence>
<reference evidence="2" key="2">
    <citation type="submission" date="2023-06" db="EMBL/GenBank/DDBJ databases">
        <authorList>
            <consortium name="Lawrence Berkeley National Laboratory"/>
            <person name="Haridas S."/>
            <person name="Hensen N."/>
            <person name="Bonometti L."/>
            <person name="Westerberg I."/>
            <person name="Brannstrom I.O."/>
            <person name="Guillou S."/>
            <person name="Cros-Aarteil S."/>
            <person name="Calhoun S."/>
            <person name="Kuo A."/>
            <person name="Mondo S."/>
            <person name="Pangilinan J."/>
            <person name="Riley R."/>
            <person name="LaButti K."/>
            <person name="Andreopoulos B."/>
            <person name="Lipzen A."/>
            <person name="Chen C."/>
            <person name="Yanf M."/>
            <person name="Daum C."/>
            <person name="Ng V."/>
            <person name="Clum A."/>
            <person name="Steindorff A."/>
            <person name="Ohm R."/>
            <person name="Martin F."/>
            <person name="Silar P."/>
            <person name="Natvig D."/>
            <person name="Lalanne C."/>
            <person name="Gautier V."/>
            <person name="Ament-velasquez S.L."/>
            <person name="Kruys A."/>
            <person name="Hutchinson M.I."/>
            <person name="Powell A.J."/>
            <person name="Barry K."/>
            <person name="Miller A.N."/>
            <person name="Grigoriev I.V."/>
            <person name="Debuchy R."/>
            <person name="Gladieux P."/>
            <person name="Thoren M.H."/>
            <person name="Johannesson H."/>
        </authorList>
    </citation>
    <scope>NUCLEOTIDE SEQUENCE</scope>
    <source>
        <strain evidence="2">CBS 232.78</strain>
    </source>
</reference>
<proteinExistence type="predicted"/>
<evidence type="ECO:0000313" key="2">
    <source>
        <dbReference type="EMBL" id="KAK3387962.1"/>
    </source>
</evidence>
<accession>A0AAE0NUH5</accession>
<organism evidence="2 3">
    <name type="scientific">Podospora didyma</name>
    <dbReference type="NCBI Taxonomy" id="330526"/>
    <lineage>
        <taxon>Eukaryota</taxon>
        <taxon>Fungi</taxon>
        <taxon>Dikarya</taxon>
        <taxon>Ascomycota</taxon>
        <taxon>Pezizomycotina</taxon>
        <taxon>Sordariomycetes</taxon>
        <taxon>Sordariomycetidae</taxon>
        <taxon>Sordariales</taxon>
        <taxon>Podosporaceae</taxon>
        <taxon>Podospora</taxon>
    </lineage>
</organism>
<comment type="caution">
    <text evidence="2">The sequence shown here is derived from an EMBL/GenBank/DDBJ whole genome shotgun (WGS) entry which is preliminary data.</text>
</comment>
<name>A0AAE0NUH5_9PEZI</name>
<feature type="signal peptide" evidence="1">
    <location>
        <begin position="1"/>
        <end position="17"/>
    </location>
</feature>
<sequence>MHPIVAAMLVVFLSAFGTIPVPFAVTDCDTNIDMLVARGLSATARSSIDVHVGGLTNSPILRFATSYNGSDLEGTTNSPALRPATFYNESGLDEATTNTPTLPRTTTFNERDREYYEIAWGRFVDPEERSQGALCYSHSSKLQATCKDGGQSCHHACCVAMRRCHQHEDSEELIRRDRAWSGLWKTGS</sequence>
<feature type="chain" id="PRO_5042023495" description="Secreted protein" evidence="1">
    <location>
        <begin position="18"/>
        <end position="188"/>
    </location>
</feature>
<evidence type="ECO:0000313" key="3">
    <source>
        <dbReference type="Proteomes" id="UP001285441"/>
    </source>
</evidence>
<gene>
    <name evidence="2" type="ORF">B0H63DRAFT_167341</name>
</gene>
<protein>
    <recommendedName>
        <fullName evidence="4">Secreted protein</fullName>
    </recommendedName>
</protein>
<evidence type="ECO:0008006" key="4">
    <source>
        <dbReference type="Google" id="ProtNLM"/>
    </source>
</evidence>
<keyword evidence="3" id="KW-1185">Reference proteome</keyword>
<dbReference type="AlphaFoldDB" id="A0AAE0NUH5"/>
<keyword evidence="1" id="KW-0732">Signal</keyword>